<evidence type="ECO:0000256" key="1">
    <source>
        <dbReference type="SAM" id="MobiDB-lite"/>
    </source>
</evidence>
<evidence type="ECO:0000313" key="3">
    <source>
        <dbReference type="EMBL" id="CAE4577017.1"/>
    </source>
</evidence>
<organism evidence="3">
    <name type="scientific">Alexandrium monilatum</name>
    <dbReference type="NCBI Taxonomy" id="311494"/>
    <lineage>
        <taxon>Eukaryota</taxon>
        <taxon>Sar</taxon>
        <taxon>Alveolata</taxon>
        <taxon>Dinophyceae</taxon>
        <taxon>Gonyaulacales</taxon>
        <taxon>Pyrocystaceae</taxon>
        <taxon>Alexandrium</taxon>
    </lineage>
</organism>
<feature type="compositionally biased region" description="Low complexity" evidence="1">
    <location>
        <begin position="89"/>
        <end position="98"/>
    </location>
</feature>
<evidence type="ECO:0008006" key="4">
    <source>
        <dbReference type="Google" id="ProtNLM"/>
    </source>
</evidence>
<feature type="region of interest" description="Disordered" evidence="1">
    <location>
        <begin position="233"/>
        <end position="259"/>
    </location>
</feature>
<proteinExistence type="predicted"/>
<feature type="region of interest" description="Disordered" evidence="1">
    <location>
        <begin position="18"/>
        <end position="122"/>
    </location>
</feature>
<feature type="region of interest" description="Disordered" evidence="1">
    <location>
        <begin position="134"/>
        <end position="170"/>
    </location>
</feature>
<dbReference type="EMBL" id="HBNR01024764">
    <property type="protein sequence ID" value="CAE4577016.1"/>
    <property type="molecule type" value="Transcribed_RNA"/>
</dbReference>
<sequence>MVCQGAWNGGGPCVAAAAMPSSRRGRNIGPVGDNCSSMPDMELGGKLGEEREEEETPERASSLGQGSDHSGEFGGVGPRGPARMRGRRAPSLGSSGASSDDESDSGGRVRRSHRPPWVRSLSDSVAVQQAVCRGGEAPATPGRRCASVPAVLAPRPRGTPRENREGPRPGISLSQARLIIPRSISEYLECCRFARPHSDGLLWVCTVPEGIFATCRGVVPRALSEGLLGGRLCAQSPPGRQGSQPGGEERPPPKPRIPVNKLKQGMVMEGRIVRTAPVGLFVDVGATRQGLLRWRDSRGVPRQLLRRDQVLSNMTVIHVWPKKRRFSLRIDGIGVDDENLEEEAYGEILRRIAGWAGVTLPPEEKEASVSKPSAARARRAAQGGKFGPRSRGKGKGGRPPETTPTAQDAASAPDARTAEATPCGHGHRGRRRRWAAVGASPEKPPACEEGAGGGKGSRRPGAARALRGGGKGRAEWRRKPVAE</sequence>
<dbReference type="EMBL" id="HBNR01024765">
    <property type="protein sequence ID" value="CAE4577017.1"/>
    <property type="molecule type" value="Transcribed_RNA"/>
</dbReference>
<dbReference type="Gene3D" id="2.40.50.140">
    <property type="entry name" value="Nucleic acid-binding proteins"/>
    <property type="match status" value="1"/>
</dbReference>
<feature type="compositionally biased region" description="Basic residues" evidence="1">
    <location>
        <begin position="425"/>
        <end position="434"/>
    </location>
</feature>
<protein>
    <recommendedName>
        <fullName evidence="4">S1 motif domain-containing protein</fullName>
    </recommendedName>
</protein>
<name>A0A6T0XMT8_9DINO</name>
<feature type="compositionally biased region" description="Basic and acidic residues" evidence="1">
    <location>
        <begin position="472"/>
        <end position="483"/>
    </location>
</feature>
<dbReference type="AlphaFoldDB" id="A0A6T0XMT8"/>
<feature type="region of interest" description="Disordered" evidence="1">
    <location>
        <begin position="363"/>
        <end position="483"/>
    </location>
</feature>
<reference evidence="3" key="1">
    <citation type="submission" date="2021-01" db="EMBL/GenBank/DDBJ databases">
        <authorList>
            <person name="Corre E."/>
            <person name="Pelletier E."/>
            <person name="Niang G."/>
            <person name="Scheremetjew M."/>
            <person name="Finn R."/>
            <person name="Kale V."/>
            <person name="Holt S."/>
            <person name="Cochrane G."/>
            <person name="Meng A."/>
            <person name="Brown T."/>
            <person name="Cohen L."/>
        </authorList>
    </citation>
    <scope>NUCLEOTIDE SEQUENCE</scope>
    <source>
        <strain evidence="3">CCMP3105</strain>
    </source>
</reference>
<evidence type="ECO:0000313" key="2">
    <source>
        <dbReference type="EMBL" id="CAE4577016.1"/>
    </source>
</evidence>
<accession>A0A6T0XMT8</accession>
<gene>
    <name evidence="2" type="ORF">AMON00008_LOCUS16636</name>
    <name evidence="3" type="ORF">AMON00008_LOCUS16637</name>
</gene>
<dbReference type="InterPro" id="IPR012340">
    <property type="entry name" value="NA-bd_OB-fold"/>
</dbReference>